<dbReference type="RefSeq" id="WP_136451148.1">
    <property type="nucleotide sequence ID" value="NZ_SSTI01000004.1"/>
</dbReference>
<dbReference type="EMBL" id="SSTI01000004">
    <property type="protein sequence ID" value="THG40452.1"/>
    <property type="molecule type" value="Genomic_DNA"/>
</dbReference>
<evidence type="ECO:0000313" key="3">
    <source>
        <dbReference type="Proteomes" id="UP000308038"/>
    </source>
</evidence>
<gene>
    <name evidence="2" type="ORF">E5988_06370</name>
</gene>
<feature type="compositionally biased region" description="Low complexity" evidence="1">
    <location>
        <begin position="136"/>
        <end position="150"/>
    </location>
</feature>
<protein>
    <submittedName>
        <fullName evidence="2">Uncharacterized protein</fullName>
    </submittedName>
</protein>
<evidence type="ECO:0000313" key="2">
    <source>
        <dbReference type="EMBL" id="THG40452.1"/>
    </source>
</evidence>
<proteinExistence type="predicted"/>
<feature type="region of interest" description="Disordered" evidence="1">
    <location>
        <begin position="135"/>
        <end position="167"/>
    </location>
</feature>
<sequence>MDPALTFLQRLEVLRSQVRNDPPRSGRNFTDRIARAVAEHMSLPPELAASDLPWQTPPTDPELLIACHLAVVLAWDLAESTIWRERYDLLREYESRYPTAEALESDPDALVAGRATLQFIDGLIERVRSRAPISVPPASGYPSSAPAPVATSDFSASDKEADPPRTF</sequence>
<reference evidence="2 3" key="1">
    <citation type="submission" date="2019-04" db="EMBL/GenBank/DDBJ databases">
        <title>Microbes associate with the intestines of laboratory mice.</title>
        <authorList>
            <person name="Navarre W."/>
            <person name="Wong E."/>
            <person name="Huang K.C."/>
            <person name="Tropini C."/>
            <person name="Ng K."/>
            <person name="Yu B."/>
        </authorList>
    </citation>
    <scope>NUCLEOTIDE SEQUENCE [LARGE SCALE GENOMIC DNA]</scope>
    <source>
        <strain evidence="2 3">NM83_B4-11</strain>
    </source>
</reference>
<accession>A0ABY2QL63</accession>
<organism evidence="2 3">
    <name type="scientific">Sphingomonas olei</name>
    <dbReference type="NCBI Taxonomy" id="1886787"/>
    <lineage>
        <taxon>Bacteria</taxon>
        <taxon>Pseudomonadati</taxon>
        <taxon>Pseudomonadota</taxon>
        <taxon>Alphaproteobacteria</taxon>
        <taxon>Sphingomonadales</taxon>
        <taxon>Sphingomonadaceae</taxon>
        <taxon>Sphingomonas</taxon>
    </lineage>
</organism>
<dbReference type="Proteomes" id="UP000308038">
    <property type="component" value="Unassembled WGS sequence"/>
</dbReference>
<comment type="caution">
    <text evidence="2">The sequence shown here is derived from an EMBL/GenBank/DDBJ whole genome shotgun (WGS) entry which is preliminary data.</text>
</comment>
<keyword evidence="3" id="KW-1185">Reference proteome</keyword>
<feature type="compositionally biased region" description="Basic and acidic residues" evidence="1">
    <location>
        <begin position="156"/>
        <end position="167"/>
    </location>
</feature>
<name>A0ABY2QL63_9SPHN</name>
<evidence type="ECO:0000256" key="1">
    <source>
        <dbReference type="SAM" id="MobiDB-lite"/>
    </source>
</evidence>